<evidence type="ECO:0000313" key="2">
    <source>
        <dbReference type="EMBL" id="PPR03875.1"/>
    </source>
</evidence>
<organism evidence="2 3">
    <name type="scientific">Gymnopilus dilepis</name>
    <dbReference type="NCBI Taxonomy" id="231916"/>
    <lineage>
        <taxon>Eukaryota</taxon>
        <taxon>Fungi</taxon>
        <taxon>Dikarya</taxon>
        <taxon>Basidiomycota</taxon>
        <taxon>Agaricomycotina</taxon>
        <taxon>Agaricomycetes</taxon>
        <taxon>Agaricomycetidae</taxon>
        <taxon>Agaricales</taxon>
        <taxon>Agaricineae</taxon>
        <taxon>Hymenogastraceae</taxon>
        <taxon>Gymnopilus</taxon>
    </lineage>
</organism>
<gene>
    <name evidence="2" type="ORF">CVT26_000873</name>
</gene>
<comment type="caution">
    <text evidence="2">The sequence shown here is derived from an EMBL/GenBank/DDBJ whole genome shotgun (WGS) entry which is preliminary data.</text>
</comment>
<dbReference type="OrthoDB" id="16434at2759"/>
<dbReference type="Proteomes" id="UP000284706">
    <property type="component" value="Unassembled WGS sequence"/>
</dbReference>
<evidence type="ECO:0000256" key="1">
    <source>
        <dbReference type="SAM" id="MobiDB-lite"/>
    </source>
</evidence>
<feature type="region of interest" description="Disordered" evidence="1">
    <location>
        <begin position="108"/>
        <end position="132"/>
    </location>
</feature>
<dbReference type="GO" id="GO:0003735">
    <property type="term" value="F:structural constituent of ribosome"/>
    <property type="evidence" value="ECO:0007669"/>
    <property type="project" value="InterPro"/>
</dbReference>
<protein>
    <submittedName>
        <fullName evidence="2">Uncharacterized protein</fullName>
    </submittedName>
</protein>
<sequence length="132" mass="14629">MSVTSVANTIKRLLPVKASELPPILRPTTGNLYEVLSRTPSGGVGTKVHQVRWSNKNIVDSYWVVTRSQFKCEGKHGKAWGRLYWKGKLVSPRDERIRGALKYSWTEGQSKALGPKLPPTSPEGQSKGPSQD</sequence>
<name>A0A409YLI3_9AGAR</name>
<keyword evidence="3" id="KW-1185">Reference proteome</keyword>
<proteinExistence type="predicted"/>
<dbReference type="InterPro" id="IPR032053">
    <property type="entry name" value="Ribosomal_mS34"/>
</dbReference>
<evidence type="ECO:0000313" key="3">
    <source>
        <dbReference type="Proteomes" id="UP000284706"/>
    </source>
</evidence>
<dbReference type="EMBL" id="NHYE01000695">
    <property type="protein sequence ID" value="PPR03875.1"/>
    <property type="molecule type" value="Genomic_DNA"/>
</dbReference>
<dbReference type="Pfam" id="PF16053">
    <property type="entry name" value="MRP-S34"/>
    <property type="match status" value="1"/>
</dbReference>
<accession>A0A409YLI3</accession>
<dbReference type="InParanoid" id="A0A409YLI3"/>
<dbReference type="AlphaFoldDB" id="A0A409YLI3"/>
<dbReference type="GO" id="GO:0005739">
    <property type="term" value="C:mitochondrion"/>
    <property type="evidence" value="ECO:0007669"/>
    <property type="project" value="InterPro"/>
</dbReference>
<reference evidence="2 3" key="1">
    <citation type="journal article" date="2018" name="Evol. Lett.">
        <title>Horizontal gene cluster transfer increased hallucinogenic mushroom diversity.</title>
        <authorList>
            <person name="Reynolds H.T."/>
            <person name="Vijayakumar V."/>
            <person name="Gluck-Thaler E."/>
            <person name="Korotkin H.B."/>
            <person name="Matheny P.B."/>
            <person name="Slot J.C."/>
        </authorList>
    </citation>
    <scope>NUCLEOTIDE SEQUENCE [LARGE SCALE GENOMIC DNA]</scope>
    <source>
        <strain evidence="2 3">SRW20</strain>
    </source>
</reference>
<feature type="compositionally biased region" description="Polar residues" evidence="1">
    <location>
        <begin position="122"/>
        <end position="132"/>
    </location>
</feature>